<proteinExistence type="predicted"/>
<organism evidence="1 2">
    <name type="scientific">Ruminiclostridium cellobioparum subsp. termitidis CT1112</name>
    <dbReference type="NCBI Taxonomy" id="1195236"/>
    <lineage>
        <taxon>Bacteria</taxon>
        <taxon>Bacillati</taxon>
        <taxon>Bacillota</taxon>
        <taxon>Clostridia</taxon>
        <taxon>Eubacteriales</taxon>
        <taxon>Oscillospiraceae</taxon>
        <taxon>Ruminiclostridium</taxon>
    </lineage>
</organism>
<accession>S0FQY5</accession>
<dbReference type="AlphaFoldDB" id="S0FQY5"/>
<gene>
    <name evidence="1" type="ORF">CTER_1547</name>
</gene>
<protein>
    <submittedName>
        <fullName evidence="1">Uncharacterized protein</fullName>
    </submittedName>
</protein>
<sequence>MQLIAGFSFYMENMAAENEKIVSYGLTCGKIMYSQKA</sequence>
<evidence type="ECO:0000313" key="1">
    <source>
        <dbReference type="EMBL" id="EMS72781.1"/>
    </source>
</evidence>
<name>S0FQY5_RUMCE</name>
<dbReference type="PATRIC" id="fig|1195236.3.peg.1875"/>
<evidence type="ECO:0000313" key="2">
    <source>
        <dbReference type="Proteomes" id="UP000014155"/>
    </source>
</evidence>
<dbReference type="EMBL" id="AORV01000026">
    <property type="protein sequence ID" value="EMS72781.1"/>
    <property type="molecule type" value="Genomic_DNA"/>
</dbReference>
<comment type="caution">
    <text evidence="1">The sequence shown here is derived from an EMBL/GenBank/DDBJ whole genome shotgun (WGS) entry which is preliminary data.</text>
</comment>
<keyword evidence="2" id="KW-1185">Reference proteome</keyword>
<dbReference type="Proteomes" id="UP000014155">
    <property type="component" value="Unassembled WGS sequence"/>
</dbReference>
<dbReference type="STRING" id="1195236.CTER_1547"/>
<reference evidence="1 2" key="1">
    <citation type="journal article" date="2013" name="Genome Announc.">
        <title>Draft Genome Sequence of the Cellulolytic, Mesophilic, Anaerobic Bacterium Clostridium termitidis Strain CT1112 (DSM 5398).</title>
        <authorList>
            <person name="Lal S."/>
            <person name="Ramachandran U."/>
            <person name="Zhang X."/>
            <person name="Munir R."/>
            <person name="Sparling R."/>
            <person name="Levin D.B."/>
        </authorList>
    </citation>
    <scope>NUCLEOTIDE SEQUENCE [LARGE SCALE GENOMIC DNA]</scope>
    <source>
        <strain evidence="1 2">CT1112</strain>
    </source>
</reference>